<comment type="caution">
    <text evidence="2">The sequence shown here is derived from an EMBL/GenBank/DDBJ whole genome shotgun (WGS) entry which is preliminary data.</text>
</comment>
<accession>A0A1M2VDW0</accession>
<evidence type="ECO:0000256" key="1">
    <source>
        <dbReference type="SAM" id="MobiDB-lite"/>
    </source>
</evidence>
<protein>
    <submittedName>
        <fullName evidence="2">Uncharacterized protein</fullName>
    </submittedName>
</protein>
<proteinExistence type="predicted"/>
<name>A0A1M2VDW0_TRAPU</name>
<dbReference type="Proteomes" id="UP000184267">
    <property type="component" value="Unassembled WGS sequence"/>
</dbReference>
<gene>
    <name evidence="2" type="ORF">TRAPUB_3446</name>
</gene>
<evidence type="ECO:0000313" key="3">
    <source>
        <dbReference type="Proteomes" id="UP000184267"/>
    </source>
</evidence>
<organism evidence="2 3">
    <name type="scientific">Trametes pubescens</name>
    <name type="common">White-rot fungus</name>
    <dbReference type="NCBI Taxonomy" id="154538"/>
    <lineage>
        <taxon>Eukaryota</taxon>
        <taxon>Fungi</taxon>
        <taxon>Dikarya</taxon>
        <taxon>Basidiomycota</taxon>
        <taxon>Agaricomycotina</taxon>
        <taxon>Agaricomycetes</taxon>
        <taxon>Polyporales</taxon>
        <taxon>Polyporaceae</taxon>
        <taxon>Trametes</taxon>
    </lineage>
</organism>
<dbReference type="EMBL" id="MNAD01001395">
    <property type="protein sequence ID" value="OJT05728.1"/>
    <property type="molecule type" value="Genomic_DNA"/>
</dbReference>
<sequence>MLAHFDFASTAPIPALQYPLTGPHSHHSIYAGDIDVVIPSVQALTHSAMPTFTGGRGHAPVPTAPDHMDPVRSCSCIHGEWVCERNDLKLNHGHRLDVCLAPAFALQAAECVRMRAQARRSTLFNVTHMADVDVHAFARALELPHRIAGTLAAQAAGPLTPVEETEFEFENSAGAECPLPGFPADESDDQTSFGPPSPRDVSWEGEKGAWKAQYWLAEMDSILEYYN</sequence>
<reference evidence="2 3" key="1">
    <citation type="submission" date="2016-10" db="EMBL/GenBank/DDBJ databases">
        <title>Genome sequence of the basidiomycete white-rot fungus Trametes pubescens.</title>
        <authorList>
            <person name="Makela M.R."/>
            <person name="Granchi Z."/>
            <person name="Peng M."/>
            <person name="De Vries R.P."/>
            <person name="Grigoriev I."/>
            <person name="Riley R."/>
            <person name="Hilden K."/>
        </authorList>
    </citation>
    <scope>NUCLEOTIDE SEQUENCE [LARGE SCALE GENOMIC DNA]</scope>
    <source>
        <strain evidence="2 3">FBCC735</strain>
    </source>
</reference>
<evidence type="ECO:0000313" key="2">
    <source>
        <dbReference type="EMBL" id="OJT05728.1"/>
    </source>
</evidence>
<feature type="region of interest" description="Disordered" evidence="1">
    <location>
        <begin position="178"/>
        <end position="202"/>
    </location>
</feature>
<keyword evidence="3" id="KW-1185">Reference proteome</keyword>
<dbReference type="AlphaFoldDB" id="A0A1M2VDW0"/>